<dbReference type="Proteomes" id="UP000295192">
    <property type="component" value="Unassembled WGS sequence"/>
</dbReference>
<feature type="region of interest" description="Disordered" evidence="1">
    <location>
        <begin position="70"/>
        <end position="98"/>
    </location>
</feature>
<evidence type="ECO:0000256" key="1">
    <source>
        <dbReference type="SAM" id="MobiDB-lite"/>
    </source>
</evidence>
<feature type="compositionally biased region" description="Polar residues" evidence="1">
    <location>
        <begin position="78"/>
        <end position="91"/>
    </location>
</feature>
<sequence length="157" mass="18299">MENTIKNRHLSSEDSTDFPKVLHSQKNFYNLHVTEESTDDGPKSTKQLKKTRNIRFRPEDSEIQFNEFNFQKRETDQNRATSSGTQTSLVTLKSEESKEKSEFELFFDGDDEVDDDEEDKDLLRTPNRNDTITSKMELLKFFEIPSLSDLSDDSEDS</sequence>
<feature type="compositionally biased region" description="Basic residues" evidence="1">
    <location>
        <begin position="46"/>
        <end position="55"/>
    </location>
</feature>
<feature type="region of interest" description="Disordered" evidence="1">
    <location>
        <begin position="33"/>
        <end position="56"/>
    </location>
</feature>
<keyword evidence="3" id="KW-1185">Reference proteome</keyword>
<dbReference type="AlphaFoldDB" id="A0A484BSB3"/>
<feature type="region of interest" description="Disordered" evidence="1">
    <location>
        <begin position="1"/>
        <end position="21"/>
    </location>
</feature>
<dbReference type="OMA" id="RNIRFRP"/>
<evidence type="ECO:0000313" key="2">
    <source>
        <dbReference type="EMBL" id="TDG51716.1"/>
    </source>
</evidence>
<dbReference type="EMBL" id="LSRL02000007">
    <property type="protein sequence ID" value="TDG51716.1"/>
    <property type="molecule type" value="Genomic_DNA"/>
</dbReference>
<accession>A0A484BSB3</accession>
<protein>
    <submittedName>
        <fullName evidence="2">Uncharacterized protein</fullName>
    </submittedName>
</protein>
<comment type="caution">
    <text evidence="2">The sequence shown here is derived from an EMBL/GenBank/DDBJ whole genome shotgun (WGS) entry which is preliminary data.</text>
</comment>
<organism evidence="2 3">
    <name type="scientific">Drosophila navojoa</name>
    <name type="common">Fruit fly</name>
    <dbReference type="NCBI Taxonomy" id="7232"/>
    <lineage>
        <taxon>Eukaryota</taxon>
        <taxon>Metazoa</taxon>
        <taxon>Ecdysozoa</taxon>
        <taxon>Arthropoda</taxon>
        <taxon>Hexapoda</taxon>
        <taxon>Insecta</taxon>
        <taxon>Pterygota</taxon>
        <taxon>Neoptera</taxon>
        <taxon>Endopterygota</taxon>
        <taxon>Diptera</taxon>
        <taxon>Brachycera</taxon>
        <taxon>Muscomorpha</taxon>
        <taxon>Ephydroidea</taxon>
        <taxon>Drosophilidae</taxon>
        <taxon>Drosophila</taxon>
    </lineage>
</organism>
<proteinExistence type="predicted"/>
<reference evidence="2 3" key="1">
    <citation type="journal article" date="2019" name="J. Hered.">
        <title>An Improved Genome Assembly for Drosophila navojoa, the Basal Species in the mojavensis Cluster.</title>
        <authorList>
            <person name="Vanderlinde T."/>
            <person name="Dupim E.G."/>
            <person name="Nazario-Yepiz N.O."/>
            <person name="Carvalho A.B."/>
        </authorList>
    </citation>
    <scope>NUCLEOTIDE SEQUENCE [LARGE SCALE GENOMIC DNA]</scope>
    <source>
        <strain evidence="2">Navoj_Jal97</strain>
        <tissue evidence="2">Whole organism</tissue>
    </source>
</reference>
<evidence type="ECO:0000313" key="3">
    <source>
        <dbReference type="Proteomes" id="UP000295192"/>
    </source>
</evidence>
<gene>
    <name evidence="2" type="ORF">AWZ03_001776</name>
</gene>
<name>A0A484BSB3_DRONA</name>